<dbReference type="Pfam" id="PF00069">
    <property type="entry name" value="Pkinase"/>
    <property type="match status" value="1"/>
</dbReference>
<dbReference type="Proteomes" id="UP000626109">
    <property type="component" value="Unassembled WGS sequence"/>
</dbReference>
<proteinExistence type="predicted"/>
<dbReference type="InterPro" id="IPR011009">
    <property type="entry name" value="Kinase-like_dom_sf"/>
</dbReference>
<dbReference type="PROSITE" id="PS50011">
    <property type="entry name" value="PROTEIN_KINASE_DOM"/>
    <property type="match status" value="1"/>
</dbReference>
<comment type="caution">
    <text evidence="3">The sequence shown here is derived from an EMBL/GenBank/DDBJ whole genome shotgun (WGS) entry which is preliminary data.</text>
</comment>
<dbReference type="InterPro" id="IPR051681">
    <property type="entry name" value="Ser/Thr_Kinases-Pseudokinases"/>
</dbReference>
<gene>
    <name evidence="3" type="ORF">PGLA2088_LOCUS28709</name>
</gene>
<sequence length="345" mass="37044">ELFAASPGGRCRRMWPMDLCSEEASFLLLYASDAGDTEDALEQSKAGFSPGPTLVGTASTAAPPSSSHSRQPSDSTLPLVPQESSDSHVIGRGNDFVPPDSPRKISFADLELGECFSRGESTIVHRGTLNQRTSCNRPVVVKALLHEASLNPQAADDLQAEINLLSQLSHPRIVAFLGACMEPGAPLALVTELAAGGNLHHAIHVRRREYSRDQRFQLAQELLEGARYLHAQQPPIAHLDLKSMNLILDAEGQHLRLCDFGLARVLGDAAVFTNDLESLQGSCSSGGSSPSRGGSPRYMAPECYDESLGSLSEKTDVWSSGCILIEIFGSCQPYAECSSVTQILK</sequence>
<evidence type="ECO:0000313" key="3">
    <source>
        <dbReference type="EMBL" id="CAE8694158.1"/>
    </source>
</evidence>
<feature type="region of interest" description="Disordered" evidence="1">
    <location>
        <begin position="39"/>
        <end position="95"/>
    </location>
</feature>
<feature type="domain" description="Protein kinase" evidence="2">
    <location>
        <begin position="110"/>
        <end position="345"/>
    </location>
</feature>
<organism evidence="3 4">
    <name type="scientific">Polarella glacialis</name>
    <name type="common">Dinoflagellate</name>
    <dbReference type="NCBI Taxonomy" id="89957"/>
    <lineage>
        <taxon>Eukaryota</taxon>
        <taxon>Sar</taxon>
        <taxon>Alveolata</taxon>
        <taxon>Dinophyceae</taxon>
        <taxon>Suessiales</taxon>
        <taxon>Suessiaceae</taxon>
        <taxon>Polarella</taxon>
    </lineage>
</organism>
<dbReference type="SMART" id="SM00220">
    <property type="entry name" value="S_TKc"/>
    <property type="match status" value="1"/>
</dbReference>
<dbReference type="AlphaFoldDB" id="A0A813K8Y3"/>
<evidence type="ECO:0000256" key="1">
    <source>
        <dbReference type="SAM" id="MobiDB-lite"/>
    </source>
</evidence>
<protein>
    <recommendedName>
        <fullName evidence="2">Protein kinase domain-containing protein</fullName>
    </recommendedName>
</protein>
<dbReference type="EMBL" id="CAJNNW010027994">
    <property type="protein sequence ID" value="CAE8694158.1"/>
    <property type="molecule type" value="Genomic_DNA"/>
</dbReference>
<feature type="compositionally biased region" description="Low complexity" evidence="1">
    <location>
        <begin position="57"/>
        <end position="75"/>
    </location>
</feature>
<dbReference type="PANTHER" id="PTHR44329:SF289">
    <property type="entry name" value="SERINE_THREONINE-PROTEIN KINASE VIK"/>
    <property type="match status" value="1"/>
</dbReference>
<dbReference type="GO" id="GO:0004674">
    <property type="term" value="F:protein serine/threonine kinase activity"/>
    <property type="evidence" value="ECO:0007669"/>
    <property type="project" value="TreeGrafter"/>
</dbReference>
<evidence type="ECO:0000259" key="2">
    <source>
        <dbReference type="PROSITE" id="PS50011"/>
    </source>
</evidence>
<evidence type="ECO:0000313" key="4">
    <source>
        <dbReference type="Proteomes" id="UP000626109"/>
    </source>
</evidence>
<dbReference type="Gene3D" id="1.10.510.10">
    <property type="entry name" value="Transferase(Phosphotransferase) domain 1"/>
    <property type="match status" value="1"/>
</dbReference>
<dbReference type="InterPro" id="IPR008271">
    <property type="entry name" value="Ser/Thr_kinase_AS"/>
</dbReference>
<dbReference type="PANTHER" id="PTHR44329">
    <property type="entry name" value="SERINE/THREONINE-PROTEIN KINASE TNNI3K-RELATED"/>
    <property type="match status" value="1"/>
</dbReference>
<accession>A0A813K8Y3</accession>
<dbReference type="InterPro" id="IPR000719">
    <property type="entry name" value="Prot_kinase_dom"/>
</dbReference>
<dbReference type="PROSITE" id="PS00108">
    <property type="entry name" value="PROTEIN_KINASE_ST"/>
    <property type="match status" value="1"/>
</dbReference>
<dbReference type="SUPFAM" id="SSF56112">
    <property type="entry name" value="Protein kinase-like (PK-like)"/>
    <property type="match status" value="1"/>
</dbReference>
<feature type="non-terminal residue" evidence="3">
    <location>
        <position position="1"/>
    </location>
</feature>
<feature type="non-terminal residue" evidence="3">
    <location>
        <position position="345"/>
    </location>
</feature>
<reference evidence="3" key="1">
    <citation type="submission" date="2021-02" db="EMBL/GenBank/DDBJ databases">
        <authorList>
            <person name="Dougan E. K."/>
            <person name="Rhodes N."/>
            <person name="Thang M."/>
            <person name="Chan C."/>
        </authorList>
    </citation>
    <scope>NUCLEOTIDE SEQUENCE</scope>
</reference>
<name>A0A813K8Y3_POLGL</name>
<dbReference type="GO" id="GO:0005524">
    <property type="term" value="F:ATP binding"/>
    <property type="evidence" value="ECO:0007669"/>
    <property type="project" value="InterPro"/>
</dbReference>